<dbReference type="OrthoDB" id="3793768at2759"/>
<feature type="region of interest" description="Disordered" evidence="1">
    <location>
        <begin position="181"/>
        <end position="205"/>
    </location>
</feature>
<accession>A0A6G1ITT3</accession>
<protein>
    <submittedName>
        <fullName evidence="2">Uncharacterized protein</fullName>
    </submittedName>
</protein>
<keyword evidence="3" id="KW-1185">Reference proteome</keyword>
<organism evidence="2 3">
    <name type="scientific">Lentithecium fluviatile CBS 122367</name>
    <dbReference type="NCBI Taxonomy" id="1168545"/>
    <lineage>
        <taxon>Eukaryota</taxon>
        <taxon>Fungi</taxon>
        <taxon>Dikarya</taxon>
        <taxon>Ascomycota</taxon>
        <taxon>Pezizomycotina</taxon>
        <taxon>Dothideomycetes</taxon>
        <taxon>Pleosporomycetidae</taxon>
        <taxon>Pleosporales</taxon>
        <taxon>Massarineae</taxon>
        <taxon>Lentitheciaceae</taxon>
        <taxon>Lentithecium</taxon>
    </lineage>
</organism>
<proteinExistence type="predicted"/>
<dbReference type="EMBL" id="MU005591">
    <property type="protein sequence ID" value="KAF2681390.1"/>
    <property type="molecule type" value="Genomic_DNA"/>
</dbReference>
<sequence length="205" mass="23228">MTNDDDPIEGKIWTLAQPKAYIKDFIREGFPPPTAGFPRWVPPDERYHPTRFYEGLNNHGAHLKGGIAIVMHPKVYERGDDLPPEKEGEPPIEQYVEGEGPQHPDNLNLLRKTVDGVMKKNHKSTVNWWEDYLYLPARETPDYERAYSTASGRSVFEYDPDFDLGNGKKTKMGMLLLEDGGPRGQQNEDGTYEPGPGGPFCFDFG</sequence>
<name>A0A6G1ITT3_9PLEO</name>
<gene>
    <name evidence="2" type="ORF">K458DRAFT_80047</name>
</gene>
<dbReference type="Proteomes" id="UP000799291">
    <property type="component" value="Unassembled WGS sequence"/>
</dbReference>
<evidence type="ECO:0000256" key="1">
    <source>
        <dbReference type="SAM" id="MobiDB-lite"/>
    </source>
</evidence>
<evidence type="ECO:0000313" key="3">
    <source>
        <dbReference type="Proteomes" id="UP000799291"/>
    </source>
</evidence>
<evidence type="ECO:0000313" key="2">
    <source>
        <dbReference type="EMBL" id="KAF2681390.1"/>
    </source>
</evidence>
<reference evidence="2" key="1">
    <citation type="journal article" date="2020" name="Stud. Mycol.">
        <title>101 Dothideomycetes genomes: a test case for predicting lifestyles and emergence of pathogens.</title>
        <authorList>
            <person name="Haridas S."/>
            <person name="Albert R."/>
            <person name="Binder M."/>
            <person name="Bloem J."/>
            <person name="Labutti K."/>
            <person name="Salamov A."/>
            <person name="Andreopoulos B."/>
            <person name="Baker S."/>
            <person name="Barry K."/>
            <person name="Bills G."/>
            <person name="Bluhm B."/>
            <person name="Cannon C."/>
            <person name="Castanera R."/>
            <person name="Culley D."/>
            <person name="Daum C."/>
            <person name="Ezra D."/>
            <person name="Gonzalez J."/>
            <person name="Henrissat B."/>
            <person name="Kuo A."/>
            <person name="Liang C."/>
            <person name="Lipzen A."/>
            <person name="Lutzoni F."/>
            <person name="Magnuson J."/>
            <person name="Mondo S."/>
            <person name="Nolan M."/>
            <person name="Ohm R."/>
            <person name="Pangilinan J."/>
            <person name="Park H.-J."/>
            <person name="Ramirez L."/>
            <person name="Alfaro M."/>
            <person name="Sun H."/>
            <person name="Tritt A."/>
            <person name="Yoshinaga Y."/>
            <person name="Zwiers L.-H."/>
            <person name="Turgeon B."/>
            <person name="Goodwin S."/>
            <person name="Spatafora J."/>
            <person name="Crous P."/>
            <person name="Grigoriev I."/>
        </authorList>
    </citation>
    <scope>NUCLEOTIDE SEQUENCE</scope>
    <source>
        <strain evidence="2">CBS 122367</strain>
    </source>
</reference>
<dbReference type="AlphaFoldDB" id="A0A6G1ITT3"/>